<organism evidence="19 20">
    <name type="scientific">Andreesenia angusta</name>
    <dbReference type="NCBI Taxonomy" id="39480"/>
    <lineage>
        <taxon>Bacteria</taxon>
        <taxon>Bacillati</taxon>
        <taxon>Bacillota</taxon>
        <taxon>Tissierellia</taxon>
        <taxon>Tissierellales</taxon>
        <taxon>Gottschalkiaceae</taxon>
        <taxon>Andreesenia</taxon>
    </lineage>
</organism>
<dbReference type="Gene3D" id="3.10.20.740">
    <property type="match status" value="1"/>
</dbReference>
<evidence type="ECO:0000256" key="8">
    <source>
        <dbReference type="ARBA" id="ARBA00022967"/>
    </source>
</evidence>
<dbReference type="Gene3D" id="3.40.50.740">
    <property type="match status" value="1"/>
</dbReference>
<protein>
    <submittedName>
        <fullName evidence="19">NADPH-Fe(3+) oxidoreductase subunit alpha</fullName>
        <ecNumber evidence="19">1.-.-.-</ecNumber>
    </submittedName>
</protein>
<comment type="cofactor">
    <cofactor evidence="1">
        <name>[4Fe-4S] cluster</name>
        <dbReference type="ChEBI" id="CHEBI:49883"/>
    </cofactor>
</comment>
<reference evidence="19 20" key="1">
    <citation type="submission" date="2016-09" db="EMBL/GenBank/DDBJ databases">
        <title>Genome sequence of Eubacterium angustum.</title>
        <authorList>
            <person name="Poehlein A."/>
            <person name="Daniel R."/>
        </authorList>
    </citation>
    <scope>NUCLEOTIDE SEQUENCE [LARGE SCALE GENOMIC DNA]</scope>
    <source>
        <strain evidence="19 20">DSM 1989</strain>
    </source>
</reference>
<dbReference type="GO" id="GO:0051537">
    <property type="term" value="F:2 iron, 2 sulfur cluster binding"/>
    <property type="evidence" value="ECO:0007669"/>
    <property type="project" value="UniProtKB-KW"/>
</dbReference>
<dbReference type="EC" id="1.-.-.-" evidence="19"/>
<dbReference type="SUPFAM" id="SSF54862">
    <property type="entry name" value="4Fe-4S ferredoxins"/>
    <property type="match status" value="1"/>
</dbReference>
<comment type="cofactor">
    <cofactor evidence="14">
        <name>[2Fe-2S] cluster</name>
        <dbReference type="ChEBI" id="CHEBI:190135"/>
    </cofactor>
</comment>
<dbReference type="SMART" id="SM00926">
    <property type="entry name" value="Molybdop_Fe4S4"/>
    <property type="match status" value="1"/>
</dbReference>
<keyword evidence="6" id="KW-0479">Metal-binding</keyword>
<dbReference type="Gene3D" id="3.30.70.20">
    <property type="match status" value="1"/>
</dbReference>
<feature type="domain" description="4Fe-4S ferredoxin-type" evidence="16">
    <location>
        <begin position="180"/>
        <end position="209"/>
    </location>
</feature>
<dbReference type="InterPro" id="IPR050123">
    <property type="entry name" value="Prok_molybdopt-oxidoreductase"/>
</dbReference>
<keyword evidence="12" id="KW-0520">NAD</keyword>
<evidence type="ECO:0000256" key="9">
    <source>
        <dbReference type="ARBA" id="ARBA00023002"/>
    </source>
</evidence>
<dbReference type="InterPro" id="IPR019574">
    <property type="entry name" value="NADH_UbQ_OxRdtase_Gsu_4Fe4S-bd"/>
</dbReference>
<dbReference type="PROSITE" id="PS51839">
    <property type="entry name" value="4FE4S_HC3"/>
    <property type="match status" value="1"/>
</dbReference>
<dbReference type="SMART" id="SM00929">
    <property type="entry name" value="NADH-G_4Fe-4S_3"/>
    <property type="match status" value="1"/>
</dbReference>
<comment type="similarity">
    <text evidence="3">Belongs to the complex I 75 kDa subunit family.</text>
</comment>
<dbReference type="AlphaFoldDB" id="A0A1S1V6M4"/>
<evidence type="ECO:0000259" key="18">
    <source>
        <dbReference type="PROSITE" id="PS51839"/>
    </source>
</evidence>
<dbReference type="PANTHER" id="PTHR43105">
    <property type="entry name" value="RESPIRATORY NITRATE REDUCTASE"/>
    <property type="match status" value="1"/>
</dbReference>
<dbReference type="InterPro" id="IPR027467">
    <property type="entry name" value="MopterinOxRdtase_cofactor_BS"/>
</dbReference>
<dbReference type="GO" id="GO:0003954">
    <property type="term" value="F:NADH dehydrogenase activity"/>
    <property type="evidence" value="ECO:0007669"/>
    <property type="project" value="TreeGrafter"/>
</dbReference>
<evidence type="ECO:0000256" key="11">
    <source>
        <dbReference type="ARBA" id="ARBA00023014"/>
    </source>
</evidence>
<dbReference type="InterPro" id="IPR017896">
    <property type="entry name" value="4Fe4S_Fe-S-bd"/>
</dbReference>
<sequence>MIKIMINGNECMVEEGITVLEACRNIGIDIPTLCHDERLEAHAACRLCVVEVEGKQTLMTSCSLKVYEGLNLQTHSKKVMNARKDILDLLYSNHTKDCLNCAKSGECDLQDYCYEYGVETGTYIGEKRDLRIDNTNPFYYYDPKKCILCGKCVNVCKQLQCTSAIDMNERGFKTHVGTPFELGIEQSTCVSCGNCVSVCPVGALMPKTKEKARIWETKKTRTTCSYCGVGCQMDLVTKGNKVIEVKPAMAEPNDGLLCVKGKFGYKFIDHPDRLRTPLIRKDGVLVEASWDQAYALIASKIKEIKENYGPDSMGGFTSARCTNEENYLFQKIFRAGIGTNNIDHCARL</sequence>
<dbReference type="PROSITE" id="PS00551">
    <property type="entry name" value="MOLYBDOPTERIN_PROK_1"/>
    <property type="match status" value="1"/>
</dbReference>
<dbReference type="Pfam" id="PF10588">
    <property type="entry name" value="NADH-G_4Fe-4S_3"/>
    <property type="match status" value="1"/>
</dbReference>
<evidence type="ECO:0000259" key="17">
    <source>
        <dbReference type="PROSITE" id="PS51669"/>
    </source>
</evidence>
<dbReference type="Pfam" id="PF04879">
    <property type="entry name" value="Molybdop_Fe4S4"/>
    <property type="match status" value="1"/>
</dbReference>
<dbReference type="PROSITE" id="PS00198">
    <property type="entry name" value="4FE4S_FER_1"/>
    <property type="match status" value="1"/>
</dbReference>
<feature type="domain" description="4Fe-4S ferredoxin-type" evidence="16">
    <location>
        <begin position="137"/>
        <end position="170"/>
    </location>
</feature>
<dbReference type="PROSITE" id="PS51085">
    <property type="entry name" value="2FE2S_FER_2"/>
    <property type="match status" value="1"/>
</dbReference>
<evidence type="ECO:0000259" key="16">
    <source>
        <dbReference type="PROSITE" id="PS51379"/>
    </source>
</evidence>
<comment type="caution">
    <text evidence="19">The sequence shown here is derived from an EMBL/GenBank/DDBJ whole genome shotgun (WGS) entry which is preliminary data.</text>
</comment>
<comment type="subcellular location">
    <subcellularLocation>
        <location evidence="2">Membrane</location>
    </subcellularLocation>
</comment>
<dbReference type="PANTHER" id="PTHR43105:SF14">
    <property type="entry name" value="FORMATE DEHYDROGENASE H"/>
    <property type="match status" value="1"/>
</dbReference>
<evidence type="ECO:0000256" key="5">
    <source>
        <dbReference type="ARBA" id="ARBA00022714"/>
    </source>
</evidence>
<dbReference type="Pfam" id="PF00384">
    <property type="entry name" value="Molybdopterin"/>
    <property type="match status" value="1"/>
</dbReference>
<feature type="domain" description="2Fe-2S ferredoxin-type" evidence="15">
    <location>
        <begin position="1"/>
        <end position="78"/>
    </location>
</feature>
<evidence type="ECO:0000256" key="13">
    <source>
        <dbReference type="ARBA" id="ARBA00023136"/>
    </source>
</evidence>
<evidence type="ECO:0000256" key="1">
    <source>
        <dbReference type="ARBA" id="ARBA00001966"/>
    </source>
</evidence>
<evidence type="ECO:0000256" key="14">
    <source>
        <dbReference type="ARBA" id="ARBA00034078"/>
    </source>
</evidence>
<dbReference type="Proteomes" id="UP000180254">
    <property type="component" value="Unassembled WGS sequence"/>
</dbReference>
<keyword evidence="4" id="KW-0004">4Fe-4S</keyword>
<dbReference type="SUPFAM" id="SSF53706">
    <property type="entry name" value="Formate dehydrogenase/DMSO reductase, domains 1-3"/>
    <property type="match status" value="1"/>
</dbReference>
<accession>A0A1S1V6M4</accession>
<evidence type="ECO:0000313" key="19">
    <source>
        <dbReference type="EMBL" id="OHW61339.1"/>
    </source>
</evidence>
<evidence type="ECO:0000256" key="4">
    <source>
        <dbReference type="ARBA" id="ARBA00022485"/>
    </source>
</evidence>
<dbReference type="CDD" id="cd00207">
    <property type="entry name" value="fer2"/>
    <property type="match status" value="1"/>
</dbReference>
<dbReference type="GO" id="GO:0022904">
    <property type="term" value="P:respiratory electron transport chain"/>
    <property type="evidence" value="ECO:0007669"/>
    <property type="project" value="TreeGrafter"/>
</dbReference>
<dbReference type="FunFam" id="3.30.70.20:FF:000035">
    <property type="entry name" value="Iron hydrogenase 1"/>
    <property type="match status" value="1"/>
</dbReference>
<keyword evidence="11" id="KW-0411">Iron-sulfur</keyword>
<dbReference type="SUPFAM" id="SSF54292">
    <property type="entry name" value="2Fe-2S ferredoxin-like"/>
    <property type="match status" value="1"/>
</dbReference>
<dbReference type="EMBL" id="MKIE01000015">
    <property type="protein sequence ID" value="OHW61339.1"/>
    <property type="molecule type" value="Genomic_DNA"/>
</dbReference>
<evidence type="ECO:0000256" key="10">
    <source>
        <dbReference type="ARBA" id="ARBA00023004"/>
    </source>
</evidence>
<dbReference type="PROSITE" id="PS51669">
    <property type="entry name" value="4FE4S_MOW_BIS_MGD"/>
    <property type="match status" value="1"/>
</dbReference>
<name>A0A1S1V6M4_9FIRM</name>
<evidence type="ECO:0000256" key="2">
    <source>
        <dbReference type="ARBA" id="ARBA00004370"/>
    </source>
</evidence>
<gene>
    <name evidence="19" type="primary">sfrA_2</name>
    <name evidence="19" type="ORF">EUAN_22820</name>
</gene>
<keyword evidence="5" id="KW-0001">2Fe-2S</keyword>
<dbReference type="Pfam" id="PF12838">
    <property type="entry name" value="Fer4_7"/>
    <property type="match status" value="1"/>
</dbReference>
<dbReference type="STRING" id="39480.EUAN_22820"/>
<dbReference type="InterPro" id="IPR006963">
    <property type="entry name" value="Mopterin_OxRdtase_4Fe-4S_dom"/>
</dbReference>
<proteinExistence type="inferred from homology"/>
<dbReference type="GO" id="GO:0046872">
    <property type="term" value="F:metal ion binding"/>
    <property type="evidence" value="ECO:0007669"/>
    <property type="project" value="UniProtKB-KW"/>
</dbReference>
<keyword evidence="8" id="KW-1278">Translocase</keyword>
<dbReference type="PROSITE" id="PS51379">
    <property type="entry name" value="4FE4S_FER_2"/>
    <property type="match status" value="2"/>
</dbReference>
<dbReference type="InterPro" id="IPR036010">
    <property type="entry name" value="2Fe-2S_ferredoxin-like_sf"/>
</dbReference>
<evidence type="ECO:0000256" key="6">
    <source>
        <dbReference type="ARBA" id="ARBA00022723"/>
    </source>
</evidence>
<keyword evidence="20" id="KW-1185">Reference proteome</keyword>
<evidence type="ECO:0000256" key="3">
    <source>
        <dbReference type="ARBA" id="ARBA00005404"/>
    </source>
</evidence>
<keyword evidence="13" id="KW-0472">Membrane</keyword>
<feature type="domain" description="4Fe-4S Mo/W bis-MGD-type" evidence="17">
    <location>
        <begin position="217"/>
        <end position="272"/>
    </location>
</feature>
<dbReference type="FunFam" id="3.10.20.740:FF:000004">
    <property type="entry name" value="NADH-quinone oxidoreductase"/>
    <property type="match status" value="1"/>
</dbReference>
<dbReference type="GO" id="GO:0051539">
    <property type="term" value="F:4 iron, 4 sulfur cluster binding"/>
    <property type="evidence" value="ECO:0007669"/>
    <property type="project" value="UniProtKB-KW"/>
</dbReference>
<keyword evidence="7" id="KW-0677">Repeat</keyword>
<dbReference type="Pfam" id="PF13510">
    <property type="entry name" value="Fer2_4"/>
    <property type="match status" value="1"/>
</dbReference>
<dbReference type="InterPro" id="IPR006656">
    <property type="entry name" value="Mopterin_OxRdtase"/>
</dbReference>
<evidence type="ECO:0000256" key="7">
    <source>
        <dbReference type="ARBA" id="ARBA00022737"/>
    </source>
</evidence>
<evidence type="ECO:0000256" key="12">
    <source>
        <dbReference type="ARBA" id="ARBA00023027"/>
    </source>
</evidence>
<dbReference type="GO" id="GO:0016020">
    <property type="term" value="C:membrane"/>
    <property type="evidence" value="ECO:0007669"/>
    <property type="project" value="UniProtKB-SubCell"/>
</dbReference>
<evidence type="ECO:0000313" key="20">
    <source>
        <dbReference type="Proteomes" id="UP000180254"/>
    </source>
</evidence>
<evidence type="ECO:0000259" key="15">
    <source>
        <dbReference type="PROSITE" id="PS51085"/>
    </source>
</evidence>
<dbReference type="InterPro" id="IPR001041">
    <property type="entry name" value="2Fe-2S_ferredoxin-type"/>
</dbReference>
<dbReference type="Gene3D" id="2.20.25.90">
    <property type="entry name" value="ADC-like domains"/>
    <property type="match status" value="1"/>
</dbReference>
<dbReference type="InterPro" id="IPR017900">
    <property type="entry name" value="4Fe4S_Fe_S_CS"/>
</dbReference>
<feature type="domain" description="4Fe-4S His(Cys)3-ligated-type" evidence="18">
    <location>
        <begin position="78"/>
        <end position="117"/>
    </location>
</feature>
<keyword evidence="9 19" id="KW-0560">Oxidoreductase</keyword>
<keyword evidence="10" id="KW-0408">Iron</keyword>